<reference evidence="2" key="1">
    <citation type="submission" date="2021-01" db="EMBL/GenBank/DDBJ databases">
        <title>Whole genome shotgun sequence of Spirilliplanes yamanashiensis NBRC 15828.</title>
        <authorList>
            <person name="Komaki H."/>
            <person name="Tamura T."/>
        </authorList>
    </citation>
    <scope>NUCLEOTIDE SEQUENCE</scope>
    <source>
        <strain evidence="2">NBRC 15828</strain>
    </source>
</reference>
<evidence type="ECO:0000256" key="1">
    <source>
        <dbReference type="SAM" id="MobiDB-lite"/>
    </source>
</evidence>
<dbReference type="RefSeq" id="WP_308442132.1">
    <property type="nucleotide sequence ID" value="NZ_BAAAGJ010000012.1"/>
</dbReference>
<keyword evidence="3" id="KW-1185">Reference proteome</keyword>
<dbReference type="EMBL" id="BOOY01000008">
    <property type="protein sequence ID" value="GIJ02312.1"/>
    <property type="molecule type" value="Genomic_DNA"/>
</dbReference>
<dbReference type="Proteomes" id="UP000652013">
    <property type="component" value="Unassembled WGS sequence"/>
</dbReference>
<protein>
    <submittedName>
        <fullName evidence="2">Uncharacterized protein</fullName>
    </submittedName>
</protein>
<feature type="compositionally biased region" description="Pro residues" evidence="1">
    <location>
        <begin position="8"/>
        <end position="25"/>
    </location>
</feature>
<accession>A0A8J3Y6M4</accession>
<evidence type="ECO:0000313" key="2">
    <source>
        <dbReference type="EMBL" id="GIJ02312.1"/>
    </source>
</evidence>
<comment type="caution">
    <text evidence="2">The sequence shown here is derived from an EMBL/GenBank/DDBJ whole genome shotgun (WGS) entry which is preliminary data.</text>
</comment>
<gene>
    <name evidence="2" type="ORF">Sya03_16640</name>
</gene>
<sequence>MTDESVTTPPPADAAPPPAAPPAAPPVSAVAEAAMRGAANAAAAAATAAAEARTADLVAGPGGVMTDEVGVVTGDLTLKTELAGDTVTLRVQYKDADEWYVVTGGTTKLQHPADLDAVHAVALALLNRPEG</sequence>
<organism evidence="2 3">
    <name type="scientific">Spirilliplanes yamanashiensis</name>
    <dbReference type="NCBI Taxonomy" id="42233"/>
    <lineage>
        <taxon>Bacteria</taxon>
        <taxon>Bacillati</taxon>
        <taxon>Actinomycetota</taxon>
        <taxon>Actinomycetes</taxon>
        <taxon>Micromonosporales</taxon>
        <taxon>Micromonosporaceae</taxon>
        <taxon>Spirilliplanes</taxon>
    </lineage>
</organism>
<name>A0A8J3Y6M4_9ACTN</name>
<proteinExistence type="predicted"/>
<evidence type="ECO:0000313" key="3">
    <source>
        <dbReference type="Proteomes" id="UP000652013"/>
    </source>
</evidence>
<dbReference type="AlphaFoldDB" id="A0A8J3Y6M4"/>
<feature type="region of interest" description="Disordered" evidence="1">
    <location>
        <begin position="1"/>
        <end position="26"/>
    </location>
</feature>